<name>A0AAN0RKT9_9RHOB</name>
<reference evidence="2 3" key="1">
    <citation type="journal article" date="2014" name="ISME J.">
        <title>Adaptation of an abundant Roseobacter RCA organism to pelagic systems revealed by genomic and transcriptomic analyses.</title>
        <authorList>
            <person name="Voget S."/>
            <person name="Wemheuer B."/>
            <person name="Brinkhoff T."/>
            <person name="Vollmers J."/>
            <person name="Dietrich S."/>
            <person name="Giebel H.A."/>
            <person name="Beardsley C."/>
            <person name="Sardemann C."/>
            <person name="Bakenhus I."/>
            <person name="Billerbeck S."/>
            <person name="Daniel R."/>
            <person name="Simon M."/>
        </authorList>
    </citation>
    <scope>NUCLEOTIDE SEQUENCE [LARGE SCALE GENOMIC DNA]</scope>
    <source>
        <strain evidence="2 3">RCA23</strain>
    </source>
</reference>
<feature type="transmembrane region" description="Helical" evidence="1">
    <location>
        <begin position="51"/>
        <end position="76"/>
    </location>
</feature>
<dbReference type="EMBL" id="CP003984">
    <property type="protein sequence ID" value="AII88063.1"/>
    <property type="molecule type" value="Genomic_DNA"/>
</dbReference>
<evidence type="ECO:0000313" key="3">
    <source>
        <dbReference type="Proteomes" id="UP000028680"/>
    </source>
</evidence>
<keyword evidence="1" id="KW-1133">Transmembrane helix</keyword>
<accession>A0AAN0RKT9</accession>
<keyword evidence="1" id="KW-0472">Membrane</keyword>
<feature type="transmembrane region" description="Helical" evidence="1">
    <location>
        <begin position="21"/>
        <end position="39"/>
    </location>
</feature>
<organism evidence="2 3">
    <name type="scientific">Planktomarina temperata RCA23</name>
    <dbReference type="NCBI Taxonomy" id="666509"/>
    <lineage>
        <taxon>Bacteria</taxon>
        <taxon>Pseudomonadati</taxon>
        <taxon>Pseudomonadota</taxon>
        <taxon>Alphaproteobacteria</taxon>
        <taxon>Rhodobacterales</taxon>
        <taxon>Paracoccaceae</taxon>
        <taxon>Planktomarina</taxon>
    </lineage>
</organism>
<proteinExistence type="predicted"/>
<dbReference type="GeneID" id="93367706"/>
<dbReference type="Proteomes" id="UP000028680">
    <property type="component" value="Chromosome"/>
</dbReference>
<keyword evidence="1" id="KW-0812">Transmembrane</keyword>
<sequence>MKHLDSYLTQLRSWLLRAAELMSLVLVVLILVYLLLGEASGDYVVSVMTNVSLLISAVTPQAIIGVALIAAVVAYLRR</sequence>
<keyword evidence="3" id="KW-1185">Reference proteome</keyword>
<evidence type="ECO:0000313" key="2">
    <source>
        <dbReference type="EMBL" id="AII88063.1"/>
    </source>
</evidence>
<dbReference type="KEGG" id="ptp:RCA23_c25450"/>
<dbReference type="RefSeq" id="WP_044050668.1">
    <property type="nucleotide sequence ID" value="NZ_CP003984.1"/>
</dbReference>
<gene>
    <name evidence="2" type="ORF">RCA23_c25450</name>
</gene>
<dbReference type="AlphaFoldDB" id="A0AAN0RKT9"/>
<protein>
    <submittedName>
        <fullName evidence="2">Uncharacterized protein</fullName>
    </submittedName>
</protein>
<evidence type="ECO:0000256" key="1">
    <source>
        <dbReference type="SAM" id="Phobius"/>
    </source>
</evidence>